<feature type="domain" description="RNA polymerase sigma factor 70 region 4 type 2" evidence="6">
    <location>
        <begin position="123"/>
        <end position="173"/>
    </location>
</feature>
<keyword evidence="2" id="KW-0805">Transcription regulation</keyword>
<evidence type="ECO:0000313" key="8">
    <source>
        <dbReference type="Proteomes" id="UP000185003"/>
    </source>
</evidence>
<evidence type="ECO:0000313" key="7">
    <source>
        <dbReference type="EMBL" id="SIO41778.1"/>
    </source>
</evidence>
<dbReference type="InterPro" id="IPR013249">
    <property type="entry name" value="RNA_pol_sigma70_r4_t2"/>
</dbReference>
<dbReference type="NCBIfam" id="TIGR02937">
    <property type="entry name" value="sigma70-ECF"/>
    <property type="match status" value="1"/>
</dbReference>
<dbReference type="AlphaFoldDB" id="A0A1N6JBQ4"/>
<dbReference type="InterPro" id="IPR039425">
    <property type="entry name" value="RNA_pol_sigma-70-like"/>
</dbReference>
<dbReference type="Pfam" id="PF04542">
    <property type="entry name" value="Sigma70_r2"/>
    <property type="match status" value="1"/>
</dbReference>
<dbReference type="STRING" id="536979.SAMN04488055_3842"/>
<dbReference type="GO" id="GO:0016987">
    <property type="term" value="F:sigma factor activity"/>
    <property type="evidence" value="ECO:0007669"/>
    <property type="project" value="UniProtKB-KW"/>
</dbReference>
<evidence type="ECO:0000256" key="4">
    <source>
        <dbReference type="ARBA" id="ARBA00023163"/>
    </source>
</evidence>
<dbReference type="GO" id="GO:0003677">
    <property type="term" value="F:DNA binding"/>
    <property type="evidence" value="ECO:0007669"/>
    <property type="project" value="InterPro"/>
</dbReference>
<keyword evidence="3" id="KW-0731">Sigma factor</keyword>
<dbReference type="GO" id="GO:0006352">
    <property type="term" value="P:DNA-templated transcription initiation"/>
    <property type="evidence" value="ECO:0007669"/>
    <property type="project" value="InterPro"/>
</dbReference>
<protein>
    <submittedName>
        <fullName evidence="7">RNA polymerase sigma-70 factor, ECF subfamily</fullName>
    </submittedName>
</protein>
<evidence type="ECO:0000259" key="6">
    <source>
        <dbReference type="Pfam" id="PF08281"/>
    </source>
</evidence>
<accession>A0A1N6JBQ4</accession>
<gene>
    <name evidence="7" type="ORF">SAMN04488055_3842</name>
</gene>
<dbReference type="OrthoDB" id="656273at2"/>
<organism evidence="7 8">
    <name type="scientific">Chitinophaga niabensis</name>
    <dbReference type="NCBI Taxonomy" id="536979"/>
    <lineage>
        <taxon>Bacteria</taxon>
        <taxon>Pseudomonadati</taxon>
        <taxon>Bacteroidota</taxon>
        <taxon>Chitinophagia</taxon>
        <taxon>Chitinophagales</taxon>
        <taxon>Chitinophagaceae</taxon>
        <taxon>Chitinophaga</taxon>
    </lineage>
</organism>
<keyword evidence="8" id="KW-1185">Reference proteome</keyword>
<dbReference type="EMBL" id="FSRA01000002">
    <property type="protein sequence ID" value="SIO41778.1"/>
    <property type="molecule type" value="Genomic_DNA"/>
</dbReference>
<evidence type="ECO:0000256" key="2">
    <source>
        <dbReference type="ARBA" id="ARBA00023015"/>
    </source>
</evidence>
<keyword evidence="4" id="KW-0804">Transcription</keyword>
<dbReference type="PANTHER" id="PTHR43133">
    <property type="entry name" value="RNA POLYMERASE ECF-TYPE SIGMA FACTO"/>
    <property type="match status" value="1"/>
</dbReference>
<dbReference type="RefSeq" id="WP_074241057.1">
    <property type="nucleotide sequence ID" value="NZ_FSRA01000002.1"/>
</dbReference>
<feature type="domain" description="RNA polymerase sigma-70 region 2" evidence="5">
    <location>
        <begin position="21"/>
        <end position="90"/>
    </location>
</feature>
<dbReference type="Gene3D" id="1.10.10.10">
    <property type="entry name" value="Winged helix-like DNA-binding domain superfamily/Winged helix DNA-binding domain"/>
    <property type="match status" value="1"/>
</dbReference>
<proteinExistence type="inferred from homology"/>
<dbReference type="InterPro" id="IPR013324">
    <property type="entry name" value="RNA_pol_sigma_r3/r4-like"/>
</dbReference>
<reference evidence="7 8" key="1">
    <citation type="submission" date="2016-11" db="EMBL/GenBank/DDBJ databases">
        <authorList>
            <person name="Jaros S."/>
            <person name="Januszkiewicz K."/>
            <person name="Wedrychowicz H."/>
        </authorList>
    </citation>
    <scope>NUCLEOTIDE SEQUENCE [LARGE SCALE GENOMIC DNA]</scope>
    <source>
        <strain evidence="7 8">DSM 24787</strain>
    </source>
</reference>
<dbReference type="Pfam" id="PF08281">
    <property type="entry name" value="Sigma70_r4_2"/>
    <property type="match status" value="1"/>
</dbReference>
<comment type="similarity">
    <text evidence="1">Belongs to the sigma-70 factor family. ECF subfamily.</text>
</comment>
<evidence type="ECO:0000256" key="3">
    <source>
        <dbReference type="ARBA" id="ARBA00023082"/>
    </source>
</evidence>
<evidence type="ECO:0000259" key="5">
    <source>
        <dbReference type="Pfam" id="PF04542"/>
    </source>
</evidence>
<dbReference type="InterPro" id="IPR013325">
    <property type="entry name" value="RNA_pol_sigma_r2"/>
</dbReference>
<dbReference type="InterPro" id="IPR007627">
    <property type="entry name" value="RNA_pol_sigma70_r2"/>
</dbReference>
<dbReference type="Gene3D" id="1.10.1740.10">
    <property type="match status" value="1"/>
</dbReference>
<dbReference type="InterPro" id="IPR014284">
    <property type="entry name" value="RNA_pol_sigma-70_dom"/>
</dbReference>
<evidence type="ECO:0000256" key="1">
    <source>
        <dbReference type="ARBA" id="ARBA00010641"/>
    </source>
</evidence>
<dbReference type="SUPFAM" id="SSF88946">
    <property type="entry name" value="Sigma2 domain of RNA polymerase sigma factors"/>
    <property type="match status" value="1"/>
</dbReference>
<dbReference type="SUPFAM" id="SSF88659">
    <property type="entry name" value="Sigma3 and sigma4 domains of RNA polymerase sigma factors"/>
    <property type="match status" value="1"/>
</dbReference>
<sequence length="181" mass="20872">MDDSLILQRLRQGDKGAFKDLFDKYFDALLITALQYCKEPNDAEDVVQEVFVAFWENSQFEKMINDAALRGYLFKTLRNKCLDKLEAQKRLQTNLDAYAYCQRESGIEPSSSLEAPPPMWLELAKGLKMLPPQTLKVVQMVYFNQKKQKEAAYELALSPNTVRNQLVRAMKLLRKNLEGGK</sequence>
<dbReference type="Proteomes" id="UP000185003">
    <property type="component" value="Unassembled WGS sequence"/>
</dbReference>
<dbReference type="PANTHER" id="PTHR43133:SF46">
    <property type="entry name" value="RNA POLYMERASE SIGMA-70 FACTOR ECF SUBFAMILY"/>
    <property type="match status" value="1"/>
</dbReference>
<name>A0A1N6JBQ4_9BACT</name>
<dbReference type="InterPro" id="IPR036388">
    <property type="entry name" value="WH-like_DNA-bd_sf"/>
</dbReference>